<reference evidence="10 11" key="1">
    <citation type="submission" date="2024-09" db="EMBL/GenBank/DDBJ databases">
        <authorList>
            <person name="D'Angelo T."/>
        </authorList>
    </citation>
    <scope>NUCLEOTIDE SEQUENCE [LARGE SCALE GENOMIC DNA]</scope>
    <source>
        <strain evidence="10">SAG AM-320-E07</strain>
    </source>
</reference>
<evidence type="ECO:0000256" key="7">
    <source>
        <dbReference type="RuleBase" id="RU000320"/>
    </source>
</evidence>
<feature type="transmembrane region" description="Helical" evidence="8">
    <location>
        <begin position="445"/>
        <end position="466"/>
    </location>
</feature>
<evidence type="ECO:0000256" key="2">
    <source>
        <dbReference type="ARBA" id="ARBA00005346"/>
    </source>
</evidence>
<feature type="transmembrane region" description="Helical" evidence="8">
    <location>
        <begin position="502"/>
        <end position="522"/>
    </location>
</feature>
<name>A0ABV6YKA1_UNCEI</name>
<dbReference type="InterPro" id="IPR050586">
    <property type="entry name" value="CPA3_Na-H_Antiporter_D"/>
</dbReference>
<evidence type="ECO:0000256" key="3">
    <source>
        <dbReference type="ARBA" id="ARBA00022475"/>
    </source>
</evidence>
<comment type="similarity">
    <text evidence="2">Belongs to the CPA3 antiporters (TC 2.A.63) subunit D family.</text>
</comment>
<feature type="transmembrane region" description="Helical" evidence="8">
    <location>
        <begin position="147"/>
        <end position="166"/>
    </location>
</feature>
<feature type="transmembrane region" description="Helical" evidence="8">
    <location>
        <begin position="315"/>
        <end position="335"/>
    </location>
</feature>
<protein>
    <submittedName>
        <fullName evidence="10">Complex I subunit 5 family protein</fullName>
    </submittedName>
</protein>
<evidence type="ECO:0000259" key="9">
    <source>
        <dbReference type="Pfam" id="PF00361"/>
    </source>
</evidence>
<feature type="transmembrane region" description="Helical" evidence="8">
    <location>
        <begin position="413"/>
        <end position="433"/>
    </location>
</feature>
<feature type="transmembrane region" description="Helical" evidence="8">
    <location>
        <begin position="114"/>
        <end position="135"/>
    </location>
</feature>
<organism evidence="10 11">
    <name type="scientific">Eiseniibacteriota bacterium</name>
    <dbReference type="NCBI Taxonomy" id="2212470"/>
    <lineage>
        <taxon>Bacteria</taxon>
        <taxon>Candidatus Eiseniibacteriota</taxon>
    </lineage>
</organism>
<comment type="subcellular location">
    <subcellularLocation>
        <location evidence="1">Cell membrane</location>
        <topology evidence="1">Multi-pass membrane protein</topology>
    </subcellularLocation>
    <subcellularLocation>
        <location evidence="7">Membrane</location>
        <topology evidence="7">Multi-pass membrane protein</topology>
    </subcellularLocation>
</comment>
<comment type="caution">
    <text evidence="10">The sequence shown here is derived from an EMBL/GenBank/DDBJ whole genome shotgun (WGS) entry which is preliminary data.</text>
</comment>
<dbReference type="PANTHER" id="PTHR42703">
    <property type="entry name" value="NADH DEHYDROGENASE"/>
    <property type="match status" value="1"/>
</dbReference>
<evidence type="ECO:0000256" key="1">
    <source>
        <dbReference type="ARBA" id="ARBA00004651"/>
    </source>
</evidence>
<dbReference type="InterPro" id="IPR003918">
    <property type="entry name" value="NADH_UbQ_OxRdtase"/>
</dbReference>
<dbReference type="InterPro" id="IPR001750">
    <property type="entry name" value="ND/Mrp_TM"/>
</dbReference>
<evidence type="ECO:0000313" key="11">
    <source>
        <dbReference type="Proteomes" id="UP001593833"/>
    </source>
</evidence>
<accession>A0ABV6YKA1</accession>
<keyword evidence="3" id="KW-1003">Cell membrane</keyword>
<feature type="domain" description="NADH:quinone oxidoreductase/Mrp antiporter transmembrane" evidence="9">
    <location>
        <begin position="167"/>
        <end position="461"/>
    </location>
</feature>
<feature type="transmembrane region" description="Helical" evidence="8">
    <location>
        <begin position="201"/>
        <end position="223"/>
    </location>
</feature>
<feature type="transmembrane region" description="Helical" evidence="8">
    <location>
        <begin position="243"/>
        <end position="268"/>
    </location>
</feature>
<dbReference type="PRINTS" id="PR01437">
    <property type="entry name" value="NUOXDRDTASE4"/>
</dbReference>
<keyword evidence="5 8" id="KW-1133">Transmembrane helix</keyword>
<gene>
    <name evidence="10" type="ORF">ACFL6M_03265</name>
</gene>
<keyword evidence="6 8" id="KW-0472">Membrane</keyword>
<feature type="transmembrane region" description="Helical" evidence="8">
    <location>
        <begin position="280"/>
        <end position="303"/>
    </location>
</feature>
<dbReference type="PANTHER" id="PTHR42703:SF1">
    <property type="entry name" value="NA(+)_H(+) ANTIPORTER SUBUNIT D1"/>
    <property type="match status" value="1"/>
</dbReference>
<evidence type="ECO:0000313" key="10">
    <source>
        <dbReference type="EMBL" id="MFC1572599.1"/>
    </source>
</evidence>
<evidence type="ECO:0000256" key="5">
    <source>
        <dbReference type="ARBA" id="ARBA00022989"/>
    </source>
</evidence>
<feature type="transmembrane region" description="Helical" evidence="8">
    <location>
        <begin position="66"/>
        <end position="87"/>
    </location>
</feature>
<dbReference type="Pfam" id="PF00361">
    <property type="entry name" value="Proton_antipo_M"/>
    <property type="match status" value="1"/>
</dbReference>
<proteinExistence type="inferred from homology"/>
<feature type="transmembrane region" description="Helical" evidence="8">
    <location>
        <begin position="41"/>
        <end position="59"/>
    </location>
</feature>
<evidence type="ECO:0000256" key="4">
    <source>
        <dbReference type="ARBA" id="ARBA00022692"/>
    </source>
</evidence>
<sequence>MFSATEAAVEHGSQAAEHVAHAVEHASHAVEAVGALGQSQLPMLILVPLLIGCALVPGLGLWRRRIAYPATIVVLLAYLSFALTTLFKVMDEGRLRYTLAGWTPPIGIELSVDMLSAFVVSVIAVIALLVAVYAGAAVRRETPGKEVAFFGTMLVMLLGLSGMVLTGDLFNLYVFFEVSSLGGYALMAVGHKKAPVSAFRYLIMGTLGASFYLMGVGYLYVITGSLNMIDVASIITHHGANPALHVSLILMVVGLGLKMALFPMHLWLPDAYTYASSTSTAIIAPVMTKVSAYVMIRMLYFIYDSDLFLNTYPTGTIITWLAMIGVFVGSIMAIAQKDAKRMLAYSSVAQVAYIGIGIGLGNPLALVGAMLHIMNHAAMKSCLFLVTGSVAVQTGAQQLKGYEGLGRKMPWTFAGFTLAAMAMIGIPPTNGFFSKWYLVLGAIDAGQWVLVGLILASSLLTAVYFFRVLERIYAKEPAEGQGAGVHGALASMDGDPPMAMRVPVLVLSVGLLVLGLFNAWFVSKVLAQALPSGMSLPGM</sequence>
<feature type="transmembrane region" description="Helical" evidence="8">
    <location>
        <begin position="342"/>
        <end position="361"/>
    </location>
</feature>
<keyword evidence="4 7" id="KW-0812">Transmembrane</keyword>
<dbReference type="Proteomes" id="UP001593833">
    <property type="component" value="Unassembled WGS sequence"/>
</dbReference>
<dbReference type="EMBL" id="JBHPKH010000023">
    <property type="protein sequence ID" value="MFC1572599.1"/>
    <property type="molecule type" value="Genomic_DNA"/>
</dbReference>
<keyword evidence="11" id="KW-1185">Reference proteome</keyword>
<evidence type="ECO:0000256" key="8">
    <source>
        <dbReference type="SAM" id="Phobius"/>
    </source>
</evidence>
<evidence type="ECO:0000256" key="6">
    <source>
        <dbReference type="ARBA" id="ARBA00023136"/>
    </source>
</evidence>